<dbReference type="Pfam" id="PF01965">
    <property type="entry name" value="DJ-1_PfpI"/>
    <property type="match status" value="1"/>
</dbReference>
<reference evidence="2 3" key="1">
    <citation type="journal article" date="2016" name="Nat. Commun.">
        <title>Thousands of microbial genomes shed light on interconnected biogeochemical processes in an aquifer system.</title>
        <authorList>
            <person name="Anantharaman K."/>
            <person name="Brown C.T."/>
            <person name="Hug L.A."/>
            <person name="Sharon I."/>
            <person name="Castelle C.J."/>
            <person name="Probst A.J."/>
            <person name="Thomas B.C."/>
            <person name="Singh A."/>
            <person name="Wilkins M.J."/>
            <person name="Karaoz U."/>
            <person name="Brodie E.L."/>
            <person name="Williams K.H."/>
            <person name="Hubbard S.S."/>
            <person name="Banfield J.F."/>
        </authorList>
    </citation>
    <scope>NUCLEOTIDE SEQUENCE [LARGE SCALE GENOMIC DNA]</scope>
</reference>
<dbReference type="InterPro" id="IPR029062">
    <property type="entry name" value="Class_I_gatase-like"/>
</dbReference>
<dbReference type="SUPFAM" id="SSF52317">
    <property type="entry name" value="Class I glutamine amidotransferase-like"/>
    <property type="match status" value="1"/>
</dbReference>
<feature type="domain" description="DJ-1/PfpI" evidence="1">
    <location>
        <begin position="3"/>
        <end position="169"/>
    </location>
</feature>
<accession>A0A1G2CZZ5</accession>
<dbReference type="InterPro" id="IPR050325">
    <property type="entry name" value="Prot/Nucl_acid_deglycase"/>
</dbReference>
<dbReference type="STRING" id="1798661.A3D65_02305"/>
<name>A0A1G2CZZ5_9BACT</name>
<evidence type="ECO:0000313" key="3">
    <source>
        <dbReference type="Proteomes" id="UP000177996"/>
    </source>
</evidence>
<evidence type="ECO:0000313" key="2">
    <source>
        <dbReference type="EMBL" id="OGZ06963.1"/>
    </source>
</evidence>
<dbReference type="PANTHER" id="PTHR48094:SF12">
    <property type="entry name" value="PARKINSON DISEASE PROTEIN 7 HOMOLOG"/>
    <property type="match status" value="1"/>
</dbReference>
<gene>
    <name evidence="2" type="ORF">A3D65_02305</name>
</gene>
<comment type="caution">
    <text evidence="2">The sequence shown here is derived from an EMBL/GenBank/DDBJ whole genome shotgun (WGS) entry which is preliminary data.</text>
</comment>
<organism evidence="2 3">
    <name type="scientific">Candidatus Lloydbacteria bacterium RIFCSPHIGHO2_02_FULL_50_13</name>
    <dbReference type="NCBI Taxonomy" id="1798661"/>
    <lineage>
        <taxon>Bacteria</taxon>
        <taxon>Candidatus Lloydiibacteriota</taxon>
    </lineage>
</organism>
<protein>
    <recommendedName>
        <fullName evidence="1">DJ-1/PfpI domain-containing protein</fullName>
    </recommendedName>
</protein>
<dbReference type="InterPro" id="IPR002818">
    <property type="entry name" value="DJ-1/PfpI"/>
</dbReference>
<dbReference type="PANTHER" id="PTHR48094">
    <property type="entry name" value="PROTEIN/NUCLEIC ACID DEGLYCASE DJ-1-RELATED"/>
    <property type="match status" value="1"/>
</dbReference>
<dbReference type="GO" id="GO:0005737">
    <property type="term" value="C:cytoplasm"/>
    <property type="evidence" value="ECO:0007669"/>
    <property type="project" value="TreeGrafter"/>
</dbReference>
<dbReference type="EMBL" id="MHLL01000074">
    <property type="protein sequence ID" value="OGZ06963.1"/>
    <property type="molecule type" value="Genomic_DNA"/>
</dbReference>
<sequence>MAKVLLVIAQDGFQTKEYHDPKRVLLAAGHTVVTGSMETGGAVSNMGEHVSVDVALRDVDAGDYDGVFIVGGSGALKSLDNDETARIVKDAEAHEGMPYGAICISPRILSKAGVLRGKRATGANGDTKLPEIFREAGVSYEPKPVVVDGRTVTADGPSSAVAFGEAIVHLLK</sequence>
<proteinExistence type="predicted"/>
<dbReference type="Proteomes" id="UP000177996">
    <property type="component" value="Unassembled WGS sequence"/>
</dbReference>
<evidence type="ECO:0000259" key="1">
    <source>
        <dbReference type="Pfam" id="PF01965"/>
    </source>
</evidence>
<dbReference type="Gene3D" id="3.40.50.880">
    <property type="match status" value="1"/>
</dbReference>
<dbReference type="AlphaFoldDB" id="A0A1G2CZZ5"/>